<dbReference type="RefSeq" id="WP_175348636.1">
    <property type="nucleotide sequence ID" value="NZ_JABMCI010000068.1"/>
</dbReference>
<dbReference type="AlphaFoldDB" id="A0A7Y6DYS2"/>
<reference evidence="2 3" key="1">
    <citation type="submission" date="2020-05" db="EMBL/GenBank/DDBJ databases">
        <title>Genome Sequencing of Type Strains.</title>
        <authorList>
            <person name="Lemaire J.F."/>
            <person name="Inderbitzin P."/>
            <person name="Gregorio O.A."/>
            <person name="Collins S.B."/>
            <person name="Wespe N."/>
            <person name="Knight-Connoni V."/>
        </authorList>
    </citation>
    <scope>NUCLEOTIDE SEQUENCE [LARGE SCALE GENOMIC DNA]</scope>
    <source>
        <strain evidence="2 3">ATCC 25174</strain>
    </source>
</reference>
<dbReference type="EMBL" id="JABMCI010000068">
    <property type="protein sequence ID" value="NUU18715.1"/>
    <property type="molecule type" value="Genomic_DNA"/>
</dbReference>
<comment type="caution">
    <text evidence="2">The sequence shown here is derived from an EMBL/GenBank/DDBJ whole genome shotgun (WGS) entry which is preliminary data.</text>
</comment>
<gene>
    <name evidence="2" type="ORF">HP550_15785</name>
</gene>
<sequence length="294" mass="31003">MSQTWIEDLDAEFDDSDFDDSEFDDSEFDDSEFDDSEFDDGEAVRRRRSRQRRRAVARRRASGTAVARRPRTAAAAIRAVDADQKAIENELRSEINQLKRDGQWSNWVTVGTAVTGAGLAIWKPSNPWVEALFRAAPLALLKAPRGAKGGAAVLTRPQVVGPALIGVATFIGTKVNQKRIEVPTTQVRVGQGGSTAFAAQVVSASGAPTGEMVTYTPANAETATYNHDRRGIEGVNPGYTSIRASAPGTTAVTISVEVVAAPANVVVPAPPADAAAPAVPADAVAPAAPKNKDA</sequence>
<evidence type="ECO:0000313" key="2">
    <source>
        <dbReference type="EMBL" id="NUU18715.1"/>
    </source>
</evidence>
<feature type="region of interest" description="Disordered" evidence="1">
    <location>
        <begin position="1"/>
        <end position="52"/>
    </location>
</feature>
<evidence type="ECO:0000256" key="1">
    <source>
        <dbReference type="SAM" id="MobiDB-lite"/>
    </source>
</evidence>
<protein>
    <submittedName>
        <fullName evidence="2">Uncharacterized protein</fullName>
    </submittedName>
</protein>
<feature type="compositionally biased region" description="Acidic residues" evidence="1">
    <location>
        <begin position="7"/>
        <end position="41"/>
    </location>
</feature>
<evidence type="ECO:0000313" key="3">
    <source>
        <dbReference type="Proteomes" id="UP000565724"/>
    </source>
</evidence>
<dbReference type="Proteomes" id="UP000565724">
    <property type="component" value="Unassembled WGS sequence"/>
</dbReference>
<organism evidence="2 3">
    <name type="scientific">Cellulomonas humilata</name>
    <dbReference type="NCBI Taxonomy" id="144055"/>
    <lineage>
        <taxon>Bacteria</taxon>
        <taxon>Bacillati</taxon>
        <taxon>Actinomycetota</taxon>
        <taxon>Actinomycetes</taxon>
        <taxon>Micrococcales</taxon>
        <taxon>Cellulomonadaceae</taxon>
        <taxon>Cellulomonas</taxon>
    </lineage>
</organism>
<proteinExistence type="predicted"/>
<accession>A0A7Y6DYS2</accession>
<keyword evidence="3" id="KW-1185">Reference proteome</keyword>
<name>A0A7Y6DYS2_9CELL</name>